<organism evidence="7 8">
    <name type="scientific">Dipodomys ordii</name>
    <name type="common">Ord's kangaroo rat</name>
    <dbReference type="NCBI Taxonomy" id="10020"/>
    <lineage>
        <taxon>Eukaryota</taxon>
        <taxon>Metazoa</taxon>
        <taxon>Chordata</taxon>
        <taxon>Craniata</taxon>
        <taxon>Vertebrata</taxon>
        <taxon>Euteleostomi</taxon>
        <taxon>Mammalia</taxon>
        <taxon>Eutheria</taxon>
        <taxon>Euarchontoglires</taxon>
        <taxon>Glires</taxon>
        <taxon>Rodentia</taxon>
        <taxon>Castorimorpha</taxon>
        <taxon>Heteromyidae</taxon>
        <taxon>Dipodomyinae</taxon>
        <taxon>Dipodomys</taxon>
    </lineage>
</organism>
<dbReference type="GO" id="GO:0097157">
    <property type="term" value="F:pre-mRNA intronic binding"/>
    <property type="evidence" value="ECO:0007669"/>
    <property type="project" value="TreeGrafter"/>
</dbReference>
<dbReference type="PANTHER" id="PTHR16105:SF2">
    <property type="entry name" value="RNA-BINDING PROTEIN 41"/>
    <property type="match status" value="1"/>
</dbReference>
<sequence length="417" mass="47596">MKRINSCMKSDEQVLEELETEGERQLKSLLQHQLDTSVSIEECVSKKESFAPGTMYKPFGKEAAGTMTLSQFQTLHEKDQETASLRELGLSETEILIWKSHVSGEKKKRLRATPEAIQNRLQDIEERISERQRILCLPQRFSKSKQLTRREMEIEKSLFQGADRHSFLKALYYQDESQKKNRGDSINNLENFYQEVIMKKHLEEFQLMRGEPLASHSLVSATSVSDSDTAENSSLLQDEGNQAAQGKGPSLHVAKVNDFSPEQCWTGPKKLTEPIEFVPEDEIQRNRLSEEEIRNIPMFSSYNPGEPNKVLYLKNLSSRVTDRDLISLFARFQEKKGPPIEFQIMTGRMKGQAFITFPNKEIACQALHQVNGYNLHGKVLVIEFGKNRKQQLDLQAASLISSSSERTGSNKEVSSYV</sequence>
<dbReference type="OrthoDB" id="277802at2759"/>
<feature type="domain" description="RRM" evidence="6">
    <location>
        <begin position="309"/>
        <end position="387"/>
    </location>
</feature>
<reference evidence="8" key="1">
    <citation type="submission" date="2025-08" db="UniProtKB">
        <authorList>
            <consortium name="RefSeq"/>
        </authorList>
    </citation>
    <scope>IDENTIFICATION</scope>
    <source>
        <tissue evidence="8">Kidney</tissue>
    </source>
</reference>
<dbReference type="AlphaFoldDB" id="A0A1S3FZ13"/>
<dbReference type="GO" id="GO:0000398">
    <property type="term" value="P:mRNA splicing, via spliceosome"/>
    <property type="evidence" value="ECO:0007669"/>
    <property type="project" value="TreeGrafter"/>
</dbReference>
<dbReference type="InterPro" id="IPR000504">
    <property type="entry name" value="RRM_dom"/>
</dbReference>
<evidence type="ECO:0000313" key="8">
    <source>
        <dbReference type="RefSeq" id="XP_012881279.1"/>
    </source>
</evidence>
<name>A0A1S3FZ13_DIPOR</name>
<dbReference type="PROSITE" id="PS50102">
    <property type="entry name" value="RRM"/>
    <property type="match status" value="1"/>
</dbReference>
<dbReference type="Pfam" id="PF00076">
    <property type="entry name" value="RRM_1"/>
    <property type="match status" value="1"/>
</dbReference>
<evidence type="ECO:0000256" key="2">
    <source>
        <dbReference type="ARBA" id="ARBA00056959"/>
    </source>
</evidence>
<dbReference type="PANTHER" id="PTHR16105">
    <property type="entry name" value="RNA-BINDING REGION-CONTAINING PROTEIN 3"/>
    <property type="match status" value="1"/>
</dbReference>
<dbReference type="RefSeq" id="XP_012881279.1">
    <property type="nucleotide sequence ID" value="XM_013025825.1"/>
</dbReference>
<dbReference type="GeneID" id="105992766"/>
<accession>A0A1S3FZ13</accession>
<dbReference type="Proteomes" id="UP000081671">
    <property type="component" value="Unplaced"/>
</dbReference>
<evidence type="ECO:0000256" key="5">
    <source>
        <dbReference type="PROSITE-ProRule" id="PRU00176"/>
    </source>
</evidence>
<dbReference type="GO" id="GO:0005689">
    <property type="term" value="C:U12-type spliceosomal complex"/>
    <property type="evidence" value="ECO:0007669"/>
    <property type="project" value="TreeGrafter"/>
</dbReference>
<protein>
    <recommendedName>
        <fullName evidence="3">RNA-binding protein 41</fullName>
    </recommendedName>
    <alternativeName>
        <fullName evidence="4">RNA-binding motif protein 41</fullName>
    </alternativeName>
</protein>
<comment type="function">
    <text evidence="2">May bind RNA.</text>
</comment>
<dbReference type="CDD" id="cd12239">
    <property type="entry name" value="RRM2_RBM40_like"/>
    <property type="match status" value="1"/>
</dbReference>
<evidence type="ECO:0000256" key="1">
    <source>
        <dbReference type="ARBA" id="ARBA00022884"/>
    </source>
</evidence>
<dbReference type="InterPro" id="IPR045164">
    <property type="entry name" value="RBM41/RNPC3"/>
</dbReference>
<dbReference type="CTD" id="55285"/>
<dbReference type="SUPFAM" id="SSF54928">
    <property type="entry name" value="RNA-binding domain, RBD"/>
    <property type="match status" value="1"/>
</dbReference>
<proteinExistence type="predicted"/>
<gene>
    <name evidence="8" type="primary">Rbm41</name>
</gene>
<keyword evidence="1 5" id="KW-0694">RNA-binding</keyword>
<dbReference type="FunFam" id="3.30.70.330:FF:000252">
    <property type="entry name" value="RNA binding motif protein 41"/>
    <property type="match status" value="1"/>
</dbReference>
<evidence type="ECO:0000313" key="7">
    <source>
        <dbReference type="Proteomes" id="UP000081671"/>
    </source>
</evidence>
<dbReference type="GO" id="GO:0030626">
    <property type="term" value="F:U12 snRNA binding"/>
    <property type="evidence" value="ECO:0007669"/>
    <property type="project" value="TreeGrafter"/>
</dbReference>
<keyword evidence="7" id="KW-1185">Reference proteome</keyword>
<dbReference type="Gene3D" id="3.30.70.330">
    <property type="match status" value="1"/>
</dbReference>
<dbReference type="InterPro" id="IPR012677">
    <property type="entry name" value="Nucleotide-bd_a/b_plait_sf"/>
</dbReference>
<evidence type="ECO:0000259" key="6">
    <source>
        <dbReference type="PROSITE" id="PS50102"/>
    </source>
</evidence>
<dbReference type="InterPro" id="IPR035979">
    <property type="entry name" value="RBD_domain_sf"/>
</dbReference>
<evidence type="ECO:0000256" key="3">
    <source>
        <dbReference type="ARBA" id="ARBA00067964"/>
    </source>
</evidence>
<evidence type="ECO:0000256" key="4">
    <source>
        <dbReference type="ARBA" id="ARBA00075590"/>
    </source>
</evidence>
<dbReference type="SMART" id="SM00360">
    <property type="entry name" value="RRM"/>
    <property type="match status" value="1"/>
</dbReference>